<gene>
    <name evidence="3" type="ORF">GCM10010171_08860</name>
</gene>
<dbReference type="RefSeq" id="WP_189210181.1">
    <property type="nucleotide sequence ID" value="NZ_BMRB01000001.1"/>
</dbReference>
<comment type="caution">
    <text evidence="3">The sequence shown here is derived from an EMBL/GenBank/DDBJ whole genome shotgun (WGS) entry which is preliminary data.</text>
</comment>
<evidence type="ECO:0000313" key="4">
    <source>
        <dbReference type="Proteomes" id="UP000660680"/>
    </source>
</evidence>
<reference evidence="3" key="2">
    <citation type="submission" date="2020-09" db="EMBL/GenBank/DDBJ databases">
        <authorList>
            <person name="Sun Q."/>
            <person name="Ohkuma M."/>
        </authorList>
    </citation>
    <scope>NUCLEOTIDE SEQUENCE</scope>
    <source>
        <strain evidence="3">JCM 3276</strain>
    </source>
</reference>
<organism evidence="3 4">
    <name type="scientific">Actinokineospora fastidiosa</name>
    <dbReference type="NCBI Taxonomy" id="1816"/>
    <lineage>
        <taxon>Bacteria</taxon>
        <taxon>Bacillati</taxon>
        <taxon>Actinomycetota</taxon>
        <taxon>Actinomycetes</taxon>
        <taxon>Pseudonocardiales</taxon>
        <taxon>Pseudonocardiaceae</taxon>
        <taxon>Actinokineospora</taxon>
    </lineage>
</organism>
<keyword evidence="2" id="KW-1133">Transmembrane helix</keyword>
<sequence length="376" mass="39517">MSWQEELRVLDEELATGRISADEYRVRRDKVMSSAISPQHPQQHDQQSEKTQYVAPVQPPQQAAEGDRTQVVPGGSGDRTQAVTGGWQAARPGADADRTQVVPGANMPMGGHMPPHAMPGPPPPPWGHQPQHEEMAPPWAGSDFPPLAASSPDWIKQGPEVFDSQGGGKGKVVALVVVILLVLGGLGVGAYFMFFKESSPSAGPSTTDQAPTTTTTPPPPPDPLPVGTMPGKVTVNRAVTTFADMPGQRYLTDGEIAAYTAGKPTDTKLVICDLGSGNRLVVMLVQMPSAAAAQKAAKDLHKVQTGNGMETQSGSPAGVQVATREAKDGKAGRFRAHFASGDIVVRLDLSTKDTSDGQVTFNDSLAGQLEKTPADG</sequence>
<protein>
    <recommendedName>
        <fullName evidence="5">Flagellar basal body-associated protein FliL</fullName>
    </recommendedName>
</protein>
<feature type="region of interest" description="Disordered" evidence="1">
    <location>
        <begin position="200"/>
        <end position="226"/>
    </location>
</feature>
<evidence type="ECO:0000256" key="1">
    <source>
        <dbReference type="SAM" id="MobiDB-lite"/>
    </source>
</evidence>
<evidence type="ECO:0008006" key="5">
    <source>
        <dbReference type="Google" id="ProtNLM"/>
    </source>
</evidence>
<feature type="transmembrane region" description="Helical" evidence="2">
    <location>
        <begin position="172"/>
        <end position="194"/>
    </location>
</feature>
<feature type="region of interest" description="Disordered" evidence="1">
    <location>
        <begin position="30"/>
        <end position="95"/>
    </location>
</feature>
<keyword evidence="4" id="KW-1185">Reference proteome</keyword>
<name>A0A918L8H4_9PSEU</name>
<accession>A0A918L8H4</accession>
<feature type="compositionally biased region" description="Low complexity" evidence="1">
    <location>
        <begin position="54"/>
        <end position="64"/>
    </location>
</feature>
<dbReference type="AlphaFoldDB" id="A0A918L8H4"/>
<feature type="compositionally biased region" description="Low complexity" evidence="1">
    <location>
        <begin position="204"/>
        <end position="215"/>
    </location>
</feature>
<keyword evidence="2" id="KW-0472">Membrane</keyword>
<proteinExistence type="predicted"/>
<evidence type="ECO:0000313" key="3">
    <source>
        <dbReference type="EMBL" id="GGS18554.1"/>
    </source>
</evidence>
<reference evidence="3" key="1">
    <citation type="journal article" date="2014" name="Int. J. Syst. Evol. Microbiol.">
        <title>Complete genome sequence of Corynebacterium casei LMG S-19264T (=DSM 44701T), isolated from a smear-ripened cheese.</title>
        <authorList>
            <consortium name="US DOE Joint Genome Institute (JGI-PGF)"/>
            <person name="Walter F."/>
            <person name="Albersmeier A."/>
            <person name="Kalinowski J."/>
            <person name="Ruckert C."/>
        </authorList>
    </citation>
    <scope>NUCLEOTIDE SEQUENCE</scope>
    <source>
        <strain evidence="3">JCM 3276</strain>
    </source>
</reference>
<keyword evidence="2" id="KW-0812">Transmembrane</keyword>
<dbReference type="EMBL" id="BMRB01000001">
    <property type="protein sequence ID" value="GGS18554.1"/>
    <property type="molecule type" value="Genomic_DNA"/>
</dbReference>
<dbReference type="Proteomes" id="UP000660680">
    <property type="component" value="Unassembled WGS sequence"/>
</dbReference>
<evidence type="ECO:0000256" key="2">
    <source>
        <dbReference type="SAM" id="Phobius"/>
    </source>
</evidence>